<reference evidence="2 3" key="1">
    <citation type="submission" date="2016-05" db="EMBL/GenBank/DDBJ databases">
        <title>Complete Genome and Methylome Analysis of Psychrotrophic Bacterial Isolates from Antarctic Lake Untersee.</title>
        <authorList>
            <person name="Fomenkov A."/>
            <person name="Akimov V.N."/>
            <person name="Vasilyeva L.V."/>
            <person name="Andersen D."/>
            <person name="Vincze T."/>
            <person name="Roberts R.J."/>
        </authorList>
    </citation>
    <scope>NUCLEOTIDE SEQUENCE [LARGE SCALE GENOMIC DNA]</scope>
    <source>
        <strain evidence="2 3">U14-5</strain>
    </source>
</reference>
<dbReference type="InterPro" id="IPR006311">
    <property type="entry name" value="TAT_signal"/>
</dbReference>
<proteinExistence type="predicted"/>
<evidence type="ECO:0000313" key="2">
    <source>
        <dbReference type="EMBL" id="APT58368.1"/>
    </source>
</evidence>
<dbReference type="PROSITE" id="PS51318">
    <property type="entry name" value="TAT"/>
    <property type="match status" value="1"/>
</dbReference>
<feature type="signal peptide" evidence="1">
    <location>
        <begin position="1"/>
        <end position="29"/>
    </location>
</feature>
<evidence type="ECO:0000256" key="1">
    <source>
        <dbReference type="SAM" id="SignalP"/>
    </source>
</evidence>
<dbReference type="SUPFAM" id="SSF53850">
    <property type="entry name" value="Periplasmic binding protein-like II"/>
    <property type="match status" value="1"/>
</dbReference>
<dbReference type="KEGG" id="rgi:RGI145_15885"/>
<organism evidence="2 3">
    <name type="scientific">Roseomonas gilardii</name>
    <dbReference type="NCBI Taxonomy" id="257708"/>
    <lineage>
        <taxon>Bacteria</taxon>
        <taxon>Pseudomonadati</taxon>
        <taxon>Pseudomonadota</taxon>
        <taxon>Alphaproteobacteria</taxon>
        <taxon>Acetobacterales</taxon>
        <taxon>Roseomonadaceae</taxon>
        <taxon>Roseomonas</taxon>
    </lineage>
</organism>
<dbReference type="Proteomes" id="UP000185494">
    <property type="component" value="Chromosome 1"/>
</dbReference>
<evidence type="ECO:0000313" key="3">
    <source>
        <dbReference type="Proteomes" id="UP000185494"/>
    </source>
</evidence>
<keyword evidence="1" id="KW-0732">Signal</keyword>
<dbReference type="AlphaFoldDB" id="A0A1L7AHU9"/>
<dbReference type="EMBL" id="CP015583">
    <property type="protein sequence ID" value="APT58368.1"/>
    <property type="molecule type" value="Genomic_DNA"/>
</dbReference>
<sequence length="341" mass="36400">MQRRQILTAGAALSAALAAPALLARRAHAEASKVRLSHGYGILYLPLIVMRDQKLLEKHADAAGLGPIDVTWQMLDGGNVINDAMLAGSLDIAGTGAPGFVTLWSRARGIPRSEITGVSGMSTCALSLNTNRPNIRSLADFTPSDKIALPGIKTSLAAVVLQMLVAKQFGQANYAKLDPMTVGLPHPEAFTALMSGKTEIVAHFASPPYSSRELEDPRIHRVIAASEVLGNATLDVVFAPRQFVNGNPKVMAAFLAAQDEANKLITSDPLKAAAIFNRVSPTGSTDEAVVAMLKEPDTKFDTTPHGLMEYANFMGAVGTIRNKPAKWQDLFMPELHERPGS</sequence>
<feature type="chain" id="PRO_5009871186" evidence="1">
    <location>
        <begin position="30"/>
        <end position="341"/>
    </location>
</feature>
<protein>
    <submittedName>
        <fullName evidence="2">Nitrate ABC transporter substrate-binding protein</fullName>
    </submittedName>
</protein>
<gene>
    <name evidence="2" type="ORF">RGI145_15885</name>
</gene>
<dbReference type="PANTHER" id="PTHR30024">
    <property type="entry name" value="ALIPHATIC SULFONATES-BINDING PROTEIN-RELATED"/>
    <property type="match status" value="1"/>
</dbReference>
<name>A0A1L7AHU9_9PROT</name>
<dbReference type="RefSeq" id="WP_075799135.1">
    <property type="nucleotide sequence ID" value="NZ_CP015583.1"/>
</dbReference>
<accession>A0A1L7AHU9</accession>
<dbReference type="eggNOG" id="COG0715">
    <property type="taxonomic scope" value="Bacteria"/>
</dbReference>
<dbReference type="Gene3D" id="3.40.190.10">
    <property type="entry name" value="Periplasmic binding protein-like II"/>
    <property type="match status" value="2"/>
</dbReference>
<dbReference type="PANTHER" id="PTHR30024:SF2">
    <property type="entry name" value="ABC TRANSPORTER SUBSTRATE-BINDING PROTEIN"/>
    <property type="match status" value="1"/>
</dbReference>
<dbReference type="STRING" id="257708.RGI145_15885"/>